<dbReference type="OrthoDB" id="4179406at2759"/>
<evidence type="ECO:0000313" key="2">
    <source>
        <dbReference type="EMBL" id="OAQ35056.1"/>
    </source>
</evidence>
<keyword evidence="3" id="KW-1185">Reference proteome</keyword>
<proteinExistence type="predicted"/>
<gene>
    <name evidence="2" type="ORF">K457DRAFT_132934</name>
</gene>
<feature type="compositionally biased region" description="Gly residues" evidence="1">
    <location>
        <begin position="508"/>
        <end position="517"/>
    </location>
</feature>
<accession>A0A197KEE9</accession>
<sequence>MILRPLFSVILALLVLLLLVGALTRSLAVFRSEVQARIVCRLPFASHFFECPAVDARGMGSMMMQVPDFADLVNKQAASYEFIADSLNVLNPALVKKMNDGKKKKRTKIKEALLFARRKGKNTLSDSASGRRGDSEDEAEGEEDDPYGLSIHGSQFEGGRLPLPLVLKRAELAVVDLKVLVGHSSLPDPARSLLVKQLESFHNQAKVTSRKLQFLQARANGCVDGLVIRNVYLTVELDRLEGQRERLLGEGSERGNGGGKGGVWGRVWEYFAGTYDLEVASSEKKLRQLYQGTMEDASNHVRDLILQVQDVLQSLDVMDQTLSNIHELTTKERKQQKEAEGEVLSQLWAQFGGHRIKREMYKENLHLLQSMDSERKATVGQIQSALWKLTDFEAEIGVLRERIVDAVVDGAFQETSASSSVMSDNAEDTMPDGGGSPFEETVKAAPPPVTTSNRRISTVSLRAHIQQIDRVTSRLKERSFLAEAVIKAQADQIPSSMDGSYPPPSAPGGSGGNGGVVEGDKLPQS</sequence>
<feature type="region of interest" description="Disordered" evidence="1">
    <location>
        <begin position="491"/>
        <end position="525"/>
    </location>
</feature>
<evidence type="ECO:0000256" key="1">
    <source>
        <dbReference type="SAM" id="MobiDB-lite"/>
    </source>
</evidence>
<organism evidence="2 3">
    <name type="scientific">Linnemannia elongata AG-77</name>
    <dbReference type="NCBI Taxonomy" id="1314771"/>
    <lineage>
        <taxon>Eukaryota</taxon>
        <taxon>Fungi</taxon>
        <taxon>Fungi incertae sedis</taxon>
        <taxon>Mucoromycota</taxon>
        <taxon>Mortierellomycotina</taxon>
        <taxon>Mortierellomycetes</taxon>
        <taxon>Mortierellales</taxon>
        <taxon>Mortierellaceae</taxon>
        <taxon>Linnemannia</taxon>
    </lineage>
</organism>
<evidence type="ECO:0000313" key="3">
    <source>
        <dbReference type="Proteomes" id="UP000078512"/>
    </source>
</evidence>
<name>A0A197KEE9_9FUNG</name>
<feature type="region of interest" description="Disordered" evidence="1">
    <location>
        <begin position="122"/>
        <end position="151"/>
    </location>
</feature>
<dbReference type="STRING" id="1314771.A0A197KEE9"/>
<protein>
    <submittedName>
        <fullName evidence="2">Uncharacterized protein</fullName>
    </submittedName>
</protein>
<dbReference type="EMBL" id="KV442015">
    <property type="protein sequence ID" value="OAQ35056.1"/>
    <property type="molecule type" value="Genomic_DNA"/>
</dbReference>
<reference evidence="2 3" key="1">
    <citation type="submission" date="2016-05" db="EMBL/GenBank/DDBJ databases">
        <title>Genome sequencing reveals origins of a unique bacterial endosymbiosis in the earliest lineages of terrestrial Fungi.</title>
        <authorList>
            <consortium name="DOE Joint Genome Institute"/>
            <person name="Uehling J."/>
            <person name="Gryganskyi A."/>
            <person name="Hameed K."/>
            <person name="Tschaplinski T."/>
            <person name="Misztal P."/>
            <person name="Wu S."/>
            <person name="Desiro A."/>
            <person name="Vande Pol N."/>
            <person name="Du Z.-Y."/>
            <person name="Zienkiewicz A."/>
            <person name="Zienkiewicz K."/>
            <person name="Morin E."/>
            <person name="Tisserant E."/>
            <person name="Splivallo R."/>
            <person name="Hainaut M."/>
            <person name="Henrissat B."/>
            <person name="Ohm R."/>
            <person name="Kuo A."/>
            <person name="Yan J."/>
            <person name="Lipzen A."/>
            <person name="Nolan M."/>
            <person name="Labutti K."/>
            <person name="Barry K."/>
            <person name="Goldstein A."/>
            <person name="Labbe J."/>
            <person name="Schadt C."/>
            <person name="Tuskan G."/>
            <person name="Grigoriev I."/>
            <person name="Martin F."/>
            <person name="Vilgalys R."/>
            <person name="Bonito G."/>
        </authorList>
    </citation>
    <scope>NUCLEOTIDE SEQUENCE [LARGE SCALE GENOMIC DNA]</scope>
    <source>
        <strain evidence="2 3">AG-77</strain>
    </source>
</reference>
<feature type="compositionally biased region" description="Acidic residues" evidence="1">
    <location>
        <begin position="135"/>
        <end position="146"/>
    </location>
</feature>
<dbReference type="AlphaFoldDB" id="A0A197KEE9"/>
<dbReference type="Proteomes" id="UP000078512">
    <property type="component" value="Unassembled WGS sequence"/>
</dbReference>